<accession>A0A370B0F0</accession>
<organism evidence="1 2">
    <name type="scientific">Streptomyces corynorhini</name>
    <dbReference type="NCBI Taxonomy" id="2282652"/>
    <lineage>
        <taxon>Bacteria</taxon>
        <taxon>Bacillati</taxon>
        <taxon>Actinomycetota</taxon>
        <taxon>Actinomycetes</taxon>
        <taxon>Kitasatosporales</taxon>
        <taxon>Streptomycetaceae</taxon>
        <taxon>Streptomyces</taxon>
    </lineage>
</organism>
<protein>
    <submittedName>
        <fullName evidence="1">Uncharacterized protein</fullName>
    </submittedName>
</protein>
<sequence>MNRPEFTPEELRALAVWATGYCFRCDEYTAVTVVGESVTDAGTSSLSACELCHWRLYETHWLSVHREPGARRSH</sequence>
<evidence type="ECO:0000313" key="1">
    <source>
        <dbReference type="EMBL" id="RDG35061.1"/>
    </source>
</evidence>
<dbReference type="AlphaFoldDB" id="A0A370B0F0"/>
<evidence type="ECO:0000313" key="2">
    <source>
        <dbReference type="Proteomes" id="UP000253741"/>
    </source>
</evidence>
<dbReference type="RefSeq" id="WP_114626523.1">
    <property type="nucleotide sequence ID" value="NZ_QQNA01000252.1"/>
</dbReference>
<reference evidence="1 2" key="1">
    <citation type="submission" date="2018-07" db="EMBL/GenBank/DDBJ databases">
        <title>Streptomyces species from bats.</title>
        <authorList>
            <person name="Dunlap C."/>
        </authorList>
    </citation>
    <scope>NUCLEOTIDE SEQUENCE [LARGE SCALE GENOMIC DNA]</scope>
    <source>
        <strain evidence="1 2">AC230</strain>
    </source>
</reference>
<dbReference type="EMBL" id="QQNA01000252">
    <property type="protein sequence ID" value="RDG35061.1"/>
    <property type="molecule type" value="Genomic_DNA"/>
</dbReference>
<keyword evidence="2" id="KW-1185">Reference proteome</keyword>
<gene>
    <name evidence="1" type="ORF">DVH02_27310</name>
</gene>
<proteinExistence type="predicted"/>
<comment type="caution">
    <text evidence="1">The sequence shown here is derived from an EMBL/GenBank/DDBJ whole genome shotgun (WGS) entry which is preliminary data.</text>
</comment>
<dbReference type="Proteomes" id="UP000253741">
    <property type="component" value="Unassembled WGS sequence"/>
</dbReference>
<name>A0A370B0F0_9ACTN</name>